<dbReference type="EMBL" id="CP134853">
    <property type="protein sequence ID" value="WNL28491.1"/>
    <property type="molecule type" value="Genomic_DNA"/>
</dbReference>
<proteinExistence type="predicted"/>
<dbReference type="AlphaFoldDB" id="A0AA96DH84"/>
<evidence type="ECO:0000313" key="1">
    <source>
        <dbReference type="EMBL" id="WNL28491.1"/>
    </source>
</evidence>
<organism evidence="1">
    <name type="scientific">Arcobacter sp. AZ-2023</name>
    <dbReference type="NCBI Taxonomy" id="3074453"/>
    <lineage>
        <taxon>Bacteria</taxon>
        <taxon>Pseudomonadati</taxon>
        <taxon>Campylobacterota</taxon>
        <taxon>Epsilonproteobacteria</taxon>
        <taxon>Campylobacterales</taxon>
        <taxon>Arcobacteraceae</taxon>
        <taxon>Arcobacter</taxon>
    </lineage>
</organism>
<dbReference type="EMBL" id="CP134855">
    <property type="protein sequence ID" value="WNL32770.1"/>
    <property type="molecule type" value="Genomic_DNA"/>
</dbReference>
<protein>
    <submittedName>
        <fullName evidence="1">Lipopolysaccharide kinase InaA family protein</fullName>
    </submittedName>
</protein>
<dbReference type="InterPro" id="IPR011009">
    <property type="entry name" value="Kinase-like_dom_sf"/>
</dbReference>
<evidence type="ECO:0000313" key="4">
    <source>
        <dbReference type="EMBL" id="WNP41012.1"/>
    </source>
</evidence>
<dbReference type="GO" id="GO:0004672">
    <property type="term" value="F:protein kinase activity"/>
    <property type="evidence" value="ECO:0007669"/>
    <property type="project" value="InterPro"/>
</dbReference>
<dbReference type="EMBL" id="CP135131">
    <property type="protein sequence ID" value="WNP41012.1"/>
    <property type="molecule type" value="Genomic_DNA"/>
</dbReference>
<dbReference type="InterPro" id="IPR008266">
    <property type="entry name" value="Tyr_kinase_AS"/>
</dbReference>
<keyword evidence="1" id="KW-0808">Transferase</keyword>
<keyword evidence="1" id="KW-0418">Kinase</keyword>
<name>A0AA96DH84_9BACT</name>
<dbReference type="SUPFAM" id="SSF56112">
    <property type="entry name" value="Protein kinase-like (PK-like)"/>
    <property type="match status" value="1"/>
</dbReference>
<sequence length="249" mass="30139">MSNYKFILNEEFKKFEYFLCNIKQFFKENSNTIHKARNELKVIEHENQKLVVKYFKIPHFINKIVYTFFKKSKAQKSYEYALKIKDFTPKPIGYIEFYKFGLLDESYFVSEKFDYDFTIREPLLDTNFPNKNEILKAFAHFTFDLHQAGIFHFDYSPGNILIKKENDDFIFKIVDINRMKFFDLELNDRLKNFSKLWAKDEDLEIIVKEYAKLLQKDEKELFSKALDFSHKHKAKNNFKKRLKGKKVVD</sequence>
<dbReference type="Gene3D" id="1.10.510.10">
    <property type="entry name" value="Transferase(Phosphotransferase) domain 1"/>
    <property type="match status" value="1"/>
</dbReference>
<dbReference type="EMBL" id="CP135130">
    <property type="protein sequence ID" value="WNP38920.1"/>
    <property type="molecule type" value="Genomic_DNA"/>
</dbReference>
<evidence type="ECO:0000313" key="3">
    <source>
        <dbReference type="EMBL" id="WNP38920.1"/>
    </source>
</evidence>
<reference evidence="1" key="1">
    <citation type="submission" date="2023-09" db="EMBL/GenBank/DDBJ databases">
        <title>Arcobacter tbilisiensis sp. nov. isolated from chicken meat in Tbilisi, Georgia.</title>
        <authorList>
            <person name="Matthias R."/>
            <person name="Zautner A.E."/>
        </authorList>
    </citation>
    <scope>NUCLEOTIDE SEQUENCE</scope>
    <source>
        <strain evidence="3">LEO 101</strain>
        <strain evidence="1">LEO 49</strain>
        <strain evidence="4">LEO 50</strain>
        <strain evidence="2">LEO 53</strain>
    </source>
</reference>
<dbReference type="Pfam" id="PF06293">
    <property type="entry name" value="Kdo"/>
    <property type="match status" value="1"/>
</dbReference>
<gene>
    <name evidence="3" type="ORF">RJG58_04330</name>
    <name evidence="4" type="ORF">RMP69_04330</name>
    <name evidence="1" type="ORF">RMQ65_03765</name>
    <name evidence="2" type="ORF">RMQ67_04330</name>
</gene>
<dbReference type="PROSITE" id="PS00109">
    <property type="entry name" value="PROTEIN_KINASE_TYR"/>
    <property type="match status" value="1"/>
</dbReference>
<evidence type="ECO:0000313" key="2">
    <source>
        <dbReference type="EMBL" id="WNL32770.1"/>
    </source>
</evidence>
<accession>A0AA96DH84</accession>